<evidence type="ECO:0000256" key="6">
    <source>
        <dbReference type="ARBA" id="ARBA00022801"/>
    </source>
</evidence>
<dbReference type="GO" id="GO:0005737">
    <property type="term" value="C:cytoplasm"/>
    <property type="evidence" value="ECO:0007669"/>
    <property type="project" value="TreeGrafter"/>
</dbReference>
<keyword evidence="6" id="KW-0378">Hydrolase</keyword>
<keyword evidence="5" id="KW-0479">Metal-binding</keyword>
<dbReference type="SUPFAM" id="SSF56784">
    <property type="entry name" value="HAD-like"/>
    <property type="match status" value="1"/>
</dbReference>
<evidence type="ECO:0000313" key="12">
    <source>
        <dbReference type="Proteomes" id="UP000320184"/>
    </source>
</evidence>
<organism evidence="11 12">
    <name type="scientific">Eiseniibacteriota bacterium</name>
    <dbReference type="NCBI Taxonomy" id="2212470"/>
    <lineage>
        <taxon>Bacteria</taxon>
        <taxon>Candidatus Eiseniibacteriota</taxon>
    </lineage>
</organism>
<evidence type="ECO:0000256" key="7">
    <source>
        <dbReference type="ARBA" id="ARBA00022842"/>
    </source>
</evidence>
<dbReference type="GO" id="GO:0016740">
    <property type="term" value="F:transferase activity"/>
    <property type="evidence" value="ECO:0007669"/>
    <property type="project" value="UniProtKB-KW"/>
</dbReference>
<dbReference type="InterPro" id="IPR023214">
    <property type="entry name" value="HAD_sf"/>
</dbReference>
<comment type="catalytic activity">
    <reaction evidence="9">
        <text>O-phospho-L-serine + H2O = L-serine + phosphate</text>
        <dbReference type="Rhea" id="RHEA:21208"/>
        <dbReference type="ChEBI" id="CHEBI:15377"/>
        <dbReference type="ChEBI" id="CHEBI:33384"/>
        <dbReference type="ChEBI" id="CHEBI:43474"/>
        <dbReference type="ChEBI" id="CHEBI:57524"/>
        <dbReference type="EC" id="3.1.3.3"/>
    </reaction>
</comment>
<dbReference type="GO" id="GO:0000287">
    <property type="term" value="F:magnesium ion binding"/>
    <property type="evidence" value="ECO:0007669"/>
    <property type="project" value="TreeGrafter"/>
</dbReference>
<name>A0A538S8S6_UNCEI</name>
<dbReference type="GO" id="GO:0006564">
    <property type="term" value="P:L-serine biosynthetic process"/>
    <property type="evidence" value="ECO:0007669"/>
    <property type="project" value="UniProtKB-KW"/>
</dbReference>
<keyword evidence="8" id="KW-0718">Serine biosynthesis</keyword>
<comment type="caution">
    <text evidence="11">The sequence shown here is derived from an EMBL/GenBank/DDBJ whole genome shotgun (WGS) entry which is preliminary data.</text>
</comment>
<evidence type="ECO:0000256" key="4">
    <source>
        <dbReference type="ARBA" id="ARBA00022605"/>
    </source>
</evidence>
<evidence type="ECO:0000256" key="10">
    <source>
        <dbReference type="ARBA" id="ARBA00048523"/>
    </source>
</evidence>
<accession>A0A538S8S6</accession>
<keyword evidence="11" id="KW-0808">Transferase</keyword>
<evidence type="ECO:0000256" key="2">
    <source>
        <dbReference type="ARBA" id="ARBA00005135"/>
    </source>
</evidence>
<dbReference type="PANTHER" id="PTHR43344:SF2">
    <property type="entry name" value="PHOSPHOSERINE PHOSPHATASE"/>
    <property type="match status" value="1"/>
</dbReference>
<comment type="pathway">
    <text evidence="2">Amino-acid biosynthesis; L-serine biosynthesis; L-serine from 3-phospho-D-glycerate: step 3/3.</text>
</comment>
<protein>
    <recommendedName>
        <fullName evidence="3">phosphoserine phosphatase</fullName>
        <ecNumber evidence="3">3.1.3.3</ecNumber>
    </recommendedName>
</protein>
<proteinExistence type="predicted"/>
<comment type="cofactor">
    <cofactor evidence="1">
        <name>Mg(2+)</name>
        <dbReference type="ChEBI" id="CHEBI:18420"/>
    </cofactor>
</comment>
<keyword evidence="7" id="KW-0460">Magnesium</keyword>
<dbReference type="Pfam" id="PF12710">
    <property type="entry name" value="HAD"/>
    <property type="match status" value="1"/>
</dbReference>
<keyword evidence="4" id="KW-0028">Amino-acid biosynthesis</keyword>
<evidence type="ECO:0000313" key="11">
    <source>
        <dbReference type="EMBL" id="TMQ47784.1"/>
    </source>
</evidence>
<dbReference type="Proteomes" id="UP000320184">
    <property type="component" value="Unassembled WGS sequence"/>
</dbReference>
<dbReference type="Gene3D" id="3.40.50.1000">
    <property type="entry name" value="HAD superfamily/HAD-like"/>
    <property type="match status" value="1"/>
</dbReference>
<dbReference type="NCBIfam" id="NF010109">
    <property type="entry name" value="PRK13582.1"/>
    <property type="match status" value="1"/>
</dbReference>
<evidence type="ECO:0000256" key="9">
    <source>
        <dbReference type="ARBA" id="ARBA00048138"/>
    </source>
</evidence>
<evidence type="ECO:0000256" key="1">
    <source>
        <dbReference type="ARBA" id="ARBA00001946"/>
    </source>
</evidence>
<dbReference type="PANTHER" id="PTHR43344">
    <property type="entry name" value="PHOSPHOSERINE PHOSPHATASE"/>
    <property type="match status" value="1"/>
</dbReference>
<dbReference type="InterPro" id="IPR036412">
    <property type="entry name" value="HAD-like_sf"/>
</dbReference>
<evidence type="ECO:0000256" key="8">
    <source>
        <dbReference type="ARBA" id="ARBA00023299"/>
    </source>
</evidence>
<evidence type="ECO:0000256" key="3">
    <source>
        <dbReference type="ARBA" id="ARBA00012640"/>
    </source>
</evidence>
<dbReference type="EMBL" id="VBOT01000166">
    <property type="protein sequence ID" value="TMQ47784.1"/>
    <property type="molecule type" value="Genomic_DNA"/>
</dbReference>
<dbReference type="Gene3D" id="3.90.1470.10">
    <property type="entry name" value="thrh gene product, domain 2"/>
    <property type="match status" value="1"/>
</dbReference>
<comment type="catalytic activity">
    <reaction evidence="10">
        <text>O-phospho-D-serine + H2O = D-serine + phosphate</text>
        <dbReference type="Rhea" id="RHEA:24873"/>
        <dbReference type="ChEBI" id="CHEBI:15377"/>
        <dbReference type="ChEBI" id="CHEBI:35247"/>
        <dbReference type="ChEBI" id="CHEBI:43474"/>
        <dbReference type="ChEBI" id="CHEBI:58680"/>
        <dbReference type="EC" id="3.1.3.3"/>
    </reaction>
</comment>
<dbReference type="EC" id="3.1.3.3" evidence="3"/>
<evidence type="ECO:0000256" key="5">
    <source>
        <dbReference type="ARBA" id="ARBA00022723"/>
    </source>
</evidence>
<dbReference type="AlphaFoldDB" id="A0A538S8S6"/>
<gene>
    <name evidence="11" type="primary">thrH</name>
    <name evidence="11" type="ORF">E6K73_13165</name>
</gene>
<sequence>MIFALDLEGVLAPEIWPILGAHFELPELSLTTRDLGDFSELMHRRVDATRSRRLTLKELQAVAHQVEPYLGARDFLSRLRALGQVVIISDTFHEFSEPLVQKLGGHSLFANRFELDGAGTLSGFKLRIRGQKERIVSGFKSAGFPVAAMGDSLNDLSLLKSCDYPVLFRPVDALLGQFPGAPVAVNLDEALAHMQAAARREENGTRAE</sequence>
<dbReference type="InterPro" id="IPR050582">
    <property type="entry name" value="HAD-like_SerB"/>
</dbReference>
<reference evidence="11 12" key="1">
    <citation type="journal article" date="2019" name="Nat. Microbiol.">
        <title>Mediterranean grassland soil C-N compound turnover is dependent on rainfall and depth, and is mediated by genomically divergent microorganisms.</title>
        <authorList>
            <person name="Diamond S."/>
            <person name="Andeer P.F."/>
            <person name="Li Z."/>
            <person name="Crits-Christoph A."/>
            <person name="Burstein D."/>
            <person name="Anantharaman K."/>
            <person name="Lane K.R."/>
            <person name="Thomas B.C."/>
            <person name="Pan C."/>
            <person name="Northen T.R."/>
            <person name="Banfield J.F."/>
        </authorList>
    </citation>
    <scope>NUCLEOTIDE SEQUENCE [LARGE SCALE GENOMIC DNA]</scope>
    <source>
        <strain evidence="11">WS_3</strain>
    </source>
</reference>
<dbReference type="GO" id="GO:0036424">
    <property type="term" value="F:L-phosphoserine phosphatase activity"/>
    <property type="evidence" value="ECO:0007669"/>
    <property type="project" value="TreeGrafter"/>
</dbReference>